<evidence type="ECO:0000259" key="11">
    <source>
        <dbReference type="PROSITE" id="PS52035"/>
    </source>
</evidence>
<evidence type="ECO:0000313" key="12">
    <source>
        <dbReference type="EMBL" id="CAG7730305.1"/>
    </source>
</evidence>
<gene>
    <name evidence="12" type="ORF">AFUS01_LOCUS18959</name>
</gene>
<dbReference type="EMBL" id="CAJVCH010192205">
    <property type="protein sequence ID" value="CAG7730305.1"/>
    <property type="molecule type" value="Genomic_DNA"/>
</dbReference>
<dbReference type="PANTHER" id="PTHR12756">
    <property type="entry name" value="CYTOSOLIC CARBOXYPEPTIDASE"/>
    <property type="match status" value="1"/>
</dbReference>
<feature type="compositionally biased region" description="Basic residues" evidence="10">
    <location>
        <begin position="985"/>
        <end position="999"/>
    </location>
</feature>
<dbReference type="SMART" id="SM00631">
    <property type="entry name" value="Zn_pept"/>
    <property type="match status" value="1"/>
</dbReference>
<evidence type="ECO:0000256" key="10">
    <source>
        <dbReference type="SAM" id="MobiDB-lite"/>
    </source>
</evidence>
<feature type="domain" description="Peptidase M14" evidence="11">
    <location>
        <begin position="295"/>
        <end position="566"/>
    </location>
</feature>
<dbReference type="FunFam" id="3.40.630.10:FF:000011">
    <property type="entry name" value="cytosolic carboxypeptidase 2 isoform X1"/>
    <property type="match status" value="1"/>
</dbReference>
<comment type="caution">
    <text evidence="12">The sequence shown here is derived from an EMBL/GenBank/DDBJ whole genome shotgun (WGS) entry which is preliminary data.</text>
</comment>
<feature type="region of interest" description="Disordered" evidence="10">
    <location>
        <begin position="590"/>
        <end position="647"/>
    </location>
</feature>
<keyword evidence="4" id="KW-0645">Protease</keyword>
<feature type="region of interest" description="Disordered" evidence="10">
    <location>
        <begin position="815"/>
        <end position="842"/>
    </location>
</feature>
<feature type="active site" description="Proton donor/acceptor" evidence="9">
    <location>
        <position position="530"/>
    </location>
</feature>
<dbReference type="Proteomes" id="UP000708208">
    <property type="component" value="Unassembled WGS sequence"/>
</dbReference>
<evidence type="ECO:0000256" key="1">
    <source>
        <dbReference type="ARBA" id="ARBA00001947"/>
    </source>
</evidence>
<keyword evidence="13" id="KW-1185">Reference proteome</keyword>
<dbReference type="OrthoDB" id="10253041at2759"/>
<feature type="compositionally biased region" description="Low complexity" evidence="10">
    <location>
        <begin position="815"/>
        <end position="828"/>
    </location>
</feature>
<evidence type="ECO:0000256" key="7">
    <source>
        <dbReference type="ARBA" id="ARBA00022833"/>
    </source>
</evidence>
<evidence type="ECO:0000256" key="6">
    <source>
        <dbReference type="ARBA" id="ARBA00022801"/>
    </source>
</evidence>
<feature type="region of interest" description="Disordered" evidence="10">
    <location>
        <begin position="43"/>
        <end position="62"/>
    </location>
</feature>
<dbReference type="InterPro" id="IPR040626">
    <property type="entry name" value="Pepdidase_M14_N"/>
</dbReference>
<keyword evidence="8" id="KW-0482">Metalloprotease</keyword>
<protein>
    <recommendedName>
        <fullName evidence="11">Peptidase M14 domain-containing protein</fullName>
    </recommendedName>
</protein>
<evidence type="ECO:0000256" key="2">
    <source>
        <dbReference type="ARBA" id="ARBA00005988"/>
    </source>
</evidence>
<dbReference type="InterPro" id="IPR000834">
    <property type="entry name" value="Peptidase_M14"/>
</dbReference>
<dbReference type="AlphaFoldDB" id="A0A8J2K098"/>
<dbReference type="Pfam" id="PF00246">
    <property type="entry name" value="Peptidase_M14"/>
    <property type="match status" value="1"/>
</dbReference>
<comment type="similarity">
    <text evidence="2 9">Belongs to the peptidase M14 family.</text>
</comment>
<sequence length="999" mass="113730">MSEGGSSPESDQKPASSAGFVMSVLELQTQIVMSEEDIRNQAFIQGTPDGSSAKEKATGKLKEPRDLYSTASLQHVPKWPIECQVIPEKIRHKETVYNKLEPFYTTSSAENQPKPVGEELGTVIFNYQPRLSVDYYVPNILQFCRASAGGSEELQFFETDSNTLKFESRFESGNLAKVIKVTNVYYELYLRPDLYTDRHSQWFYFRIQNTKENITYRFSIVNLNKPDSLYRYGLKPLMYSEKDAQLNNVGWVRCGQNISYYKNDIMADENNSFYTLTFTLRFRHSNDTVFLAQCYPYTYTKLQNYLASVEADEQKSELCQQRLLCRSLAGNNIYVLTITSPDNHLEENVKKPVVVISARVHPGETQSSFMMKGIIDFLTSNFSQAKDLRERFIFKLIPMLNPDGVIVGNSRCCLLGQDLNRQYRTVLREAFPQIYHTKVMLRRLMEENGIFLYCDLHGHSRRNNVFMYGCENKRIPEKRLVEQVFPLMMHKNASDKFSFQNCKFKIQRSKEGTGRVFAWTLGVNLSYTLEVSLGGSTLPSRQQTHFNAYDYEAMGRHFCETLLDYSDNSSEKERLRDRIIQKLLEQGSSADEPLNVPISDYSSLSHSESDDSGDDAEAESEKKCVKRSTSIRRQSSTRISKKIKPKSNSNLKIERSVLTVSKASVDYVRTGQKQRKMEEIIGETQKEQEKEFHDSMARLSKFKRRSKRVNFQTPVEKPTSPNVNFLSTRCTSILFDDPFNPPAPDVILTTQTRIQFGEETGMASVTEDECDDSDSTFKNKKYLPQVSVSEIVDDLANLQLSSNATAKTLEIPDQTPVVISPSSPTSKPFKPRLKIPTPIPDQSIYTKSERRPAVQKQKAVRRESFCMTLNTLSETRSAPPKAFSKELYEERIHKVSLPSSHSRLQQRRVSWTGVTSSVSVSSGGGHVQTKAHDGIVSVNAAAKKETLSKKTLKKSKSMGDKLDEAANSNKYAFHLSATFNNNGTGRKKKSKVKRSKSRK</sequence>
<dbReference type="CDD" id="cd06907">
    <property type="entry name" value="M14_AGBL2-3_like"/>
    <property type="match status" value="1"/>
</dbReference>
<feature type="region of interest" description="Disordered" evidence="10">
    <location>
        <begin position="977"/>
        <end position="999"/>
    </location>
</feature>
<accession>A0A8J2K098</accession>
<reference evidence="12" key="1">
    <citation type="submission" date="2021-06" db="EMBL/GenBank/DDBJ databases">
        <authorList>
            <person name="Hodson N. C."/>
            <person name="Mongue J. A."/>
            <person name="Jaron S. K."/>
        </authorList>
    </citation>
    <scope>NUCLEOTIDE SEQUENCE</scope>
</reference>
<dbReference type="GO" id="GO:0008270">
    <property type="term" value="F:zinc ion binding"/>
    <property type="evidence" value="ECO:0007669"/>
    <property type="project" value="InterPro"/>
</dbReference>
<keyword evidence="6" id="KW-0378">Hydrolase</keyword>
<dbReference type="InterPro" id="IPR050821">
    <property type="entry name" value="Cytosolic_carboxypeptidase"/>
</dbReference>
<proteinExistence type="inferred from homology"/>
<dbReference type="GO" id="GO:0006508">
    <property type="term" value="P:proteolysis"/>
    <property type="evidence" value="ECO:0007669"/>
    <property type="project" value="UniProtKB-KW"/>
</dbReference>
<evidence type="ECO:0000313" key="13">
    <source>
        <dbReference type="Proteomes" id="UP000708208"/>
    </source>
</evidence>
<evidence type="ECO:0000256" key="3">
    <source>
        <dbReference type="ARBA" id="ARBA00022645"/>
    </source>
</evidence>
<dbReference type="PROSITE" id="PS52035">
    <property type="entry name" value="PEPTIDASE_M14"/>
    <property type="match status" value="1"/>
</dbReference>
<name>A0A8J2K098_9HEXA</name>
<dbReference type="Pfam" id="PF18027">
    <property type="entry name" value="Pepdidase_M14_N"/>
    <property type="match status" value="1"/>
</dbReference>
<keyword evidence="3" id="KW-0121">Carboxypeptidase</keyword>
<keyword evidence="5" id="KW-0479">Metal-binding</keyword>
<evidence type="ECO:0000256" key="5">
    <source>
        <dbReference type="ARBA" id="ARBA00022723"/>
    </source>
</evidence>
<evidence type="ECO:0000256" key="9">
    <source>
        <dbReference type="PROSITE-ProRule" id="PRU01379"/>
    </source>
</evidence>
<dbReference type="PANTHER" id="PTHR12756:SF45">
    <property type="entry name" value="CYTOSOLIC CARBOXYPEPTIDASE NNA1"/>
    <property type="match status" value="1"/>
</dbReference>
<evidence type="ECO:0000256" key="4">
    <source>
        <dbReference type="ARBA" id="ARBA00022670"/>
    </source>
</evidence>
<comment type="cofactor">
    <cofactor evidence="1">
        <name>Zn(2+)</name>
        <dbReference type="ChEBI" id="CHEBI:29105"/>
    </cofactor>
</comment>
<dbReference type="GO" id="GO:0004181">
    <property type="term" value="F:metallocarboxypeptidase activity"/>
    <property type="evidence" value="ECO:0007669"/>
    <property type="project" value="InterPro"/>
</dbReference>
<evidence type="ECO:0000256" key="8">
    <source>
        <dbReference type="ARBA" id="ARBA00023049"/>
    </source>
</evidence>
<keyword evidence="7" id="KW-0862">Zinc</keyword>
<feature type="compositionally biased region" description="Basic and acidic residues" evidence="10">
    <location>
        <begin position="52"/>
        <end position="62"/>
    </location>
</feature>
<organism evidence="12 13">
    <name type="scientific">Allacma fusca</name>
    <dbReference type="NCBI Taxonomy" id="39272"/>
    <lineage>
        <taxon>Eukaryota</taxon>
        <taxon>Metazoa</taxon>
        <taxon>Ecdysozoa</taxon>
        <taxon>Arthropoda</taxon>
        <taxon>Hexapoda</taxon>
        <taxon>Collembola</taxon>
        <taxon>Symphypleona</taxon>
        <taxon>Sminthuridae</taxon>
        <taxon>Allacma</taxon>
    </lineage>
</organism>